<dbReference type="Pfam" id="PF22422">
    <property type="entry name" value="MGH1-like_GH"/>
    <property type="match status" value="1"/>
</dbReference>
<evidence type="ECO:0000313" key="4">
    <source>
        <dbReference type="Proteomes" id="UP000638560"/>
    </source>
</evidence>
<keyword evidence="4" id="KW-1185">Reference proteome</keyword>
<name>A0ABS0H1X4_9ACTN</name>
<dbReference type="Pfam" id="PF14742">
    <property type="entry name" value="GDE_N_bis"/>
    <property type="match status" value="1"/>
</dbReference>
<sequence>MGGPTNPGPRSTCAFPARFRVRFSHSAPPPGRTCLGWRTTGWPCFSSGKGAAVTNVVRRPTPADPTPGLAAGVDAPSSVVRTQPPELGPDAVAVVEGRSFMVSNAAGDVPVGTIGGLVHDDTRLLSHWELTLGGAPLLILSSGTVDDDSAAFFLTNADLPHVPTNSVGVRRQRFISEAMQERIELECFANEVQSVQLRLRVGTDFADLFEIKQCVRDRSANITRDHPADGSGLRFTYRNADFEAVTDLKSSPPADRVEENDLIWDLRLEPGMKWHAELTVALPRRPSEMPSLHRQFGKGFDLVGEDPTEIWHTDCPLQDFDSELINRVLRKSKLDLVALRIEQKVGDETIVLPAAGLPWFLTIFGRDSLVTAYQTVCFGPRLAHGTLRMLANYQGTKLDDFRDEEPGKILHEVRSGELTRTGEKPHNPYYGTSDATQLWLILLSEYWRWTLDDDFVRQYRDNVYAALRWIDHYGDMDNDGYVEYATRSPQGLGNHCWRDSPDGIAYSDGTIPVLPIATCEVQGYTYDAKLRAAELADGPLGDPELAERLRAEAHRLRQRFNEDFWIDKRGGYYAVGLDGDKNPIDSMTSNMGQLLWSGIVPPERARIIADQLLAGHMFSGWGVRTTSTSNTCYNPIGYHSGTVWPHDNSLIAHGLNRYGFQTEATRIIVGMLEAADLSEHRLPEAFAGYDRSYGRKPVPYPTACTPQAWASAAPLLFLRTLLGLEARDGQLTLNPCLPQDFGRIKLLRLQAFGKRWDLEAIGTQGHVQLSE</sequence>
<dbReference type="Proteomes" id="UP000638560">
    <property type="component" value="Unassembled WGS sequence"/>
</dbReference>
<evidence type="ECO:0000259" key="2">
    <source>
        <dbReference type="Pfam" id="PF22422"/>
    </source>
</evidence>
<evidence type="ECO:0000259" key="1">
    <source>
        <dbReference type="Pfam" id="PF14742"/>
    </source>
</evidence>
<dbReference type="EMBL" id="JADPUN010000233">
    <property type="protein sequence ID" value="MBF9132448.1"/>
    <property type="molecule type" value="Genomic_DNA"/>
</dbReference>
<comment type="caution">
    <text evidence="3">The sequence shown here is derived from an EMBL/GenBank/DDBJ whole genome shotgun (WGS) entry which is preliminary data.</text>
</comment>
<dbReference type="Gene3D" id="1.50.10.10">
    <property type="match status" value="1"/>
</dbReference>
<dbReference type="InterPro" id="IPR012341">
    <property type="entry name" value="6hp_glycosidase-like_sf"/>
</dbReference>
<protein>
    <submittedName>
        <fullName evidence="3">Amylo-alpha-1,6-glucosidase</fullName>
    </submittedName>
</protein>
<feature type="domain" description="Mannosylglycerate hydrolase MGH1-like glycoside hydrolase" evidence="2">
    <location>
        <begin position="367"/>
        <end position="677"/>
    </location>
</feature>
<dbReference type="InterPro" id="IPR054491">
    <property type="entry name" value="MGH1-like_GH"/>
</dbReference>
<proteinExistence type="predicted"/>
<dbReference type="SUPFAM" id="SSF48208">
    <property type="entry name" value="Six-hairpin glycosidases"/>
    <property type="match status" value="1"/>
</dbReference>
<organism evidence="3 4">
    <name type="scientific">Plantactinospora alkalitolerans</name>
    <dbReference type="NCBI Taxonomy" id="2789879"/>
    <lineage>
        <taxon>Bacteria</taxon>
        <taxon>Bacillati</taxon>
        <taxon>Actinomycetota</taxon>
        <taxon>Actinomycetes</taxon>
        <taxon>Micromonosporales</taxon>
        <taxon>Micromonosporaceae</taxon>
        <taxon>Plantactinospora</taxon>
    </lineage>
</organism>
<gene>
    <name evidence="3" type="ORF">I0C86_26370</name>
</gene>
<dbReference type="InterPro" id="IPR008928">
    <property type="entry name" value="6-hairpin_glycosidase_sf"/>
</dbReference>
<dbReference type="InterPro" id="IPR032856">
    <property type="entry name" value="GDE_N_bis"/>
</dbReference>
<evidence type="ECO:0000313" key="3">
    <source>
        <dbReference type="EMBL" id="MBF9132448.1"/>
    </source>
</evidence>
<accession>A0ABS0H1X4</accession>
<reference evidence="3 4" key="1">
    <citation type="submission" date="2020-11" db="EMBL/GenBank/DDBJ databases">
        <title>A novel isolate from a Black sea contaminated sediment with potential to produce alkanes: Plantactinospora alkalitolerans sp. nov.</title>
        <authorList>
            <person name="Carro L."/>
            <person name="Veyisoglu A."/>
            <person name="Guven K."/>
            <person name="Schumann P."/>
            <person name="Klenk H.-P."/>
            <person name="Sahin N."/>
        </authorList>
    </citation>
    <scope>NUCLEOTIDE SEQUENCE [LARGE SCALE GENOMIC DNA]</scope>
    <source>
        <strain evidence="3 4">S1510</strain>
    </source>
</reference>
<feature type="domain" description="Putative glycogen debranching enzyme N-terminal" evidence="1">
    <location>
        <begin position="95"/>
        <end position="278"/>
    </location>
</feature>